<gene>
    <name evidence="2" type="ORF">PI23P_11072</name>
</gene>
<evidence type="ECO:0000313" key="3">
    <source>
        <dbReference type="Proteomes" id="UP000003053"/>
    </source>
</evidence>
<keyword evidence="3" id="KW-1185">Reference proteome</keyword>
<reference evidence="2 3" key="1">
    <citation type="submission" date="2006-02" db="EMBL/GenBank/DDBJ databases">
        <authorList>
            <person name="Murray A."/>
            <person name="Staley J."/>
            <person name="Ferriera S."/>
            <person name="Johnson J."/>
            <person name="Kravitz S."/>
            <person name="Halpern A."/>
            <person name="Remington K."/>
            <person name="Beeson K."/>
            <person name="Tran B."/>
            <person name="Rogers Y.-H."/>
            <person name="Friedman R."/>
            <person name="Venter J.C."/>
        </authorList>
    </citation>
    <scope>NUCLEOTIDE SEQUENCE [LARGE SCALE GENOMIC DNA]</scope>
    <source>
        <strain evidence="2 3">23-P</strain>
    </source>
</reference>
<proteinExistence type="predicted"/>
<accession>A4C167</accession>
<dbReference type="AlphaFoldDB" id="A4C167"/>
<protein>
    <submittedName>
        <fullName evidence="2">Uncharacterized protein</fullName>
    </submittedName>
</protein>
<keyword evidence="1" id="KW-0812">Transmembrane</keyword>
<dbReference type="OrthoDB" id="1452529at2"/>
<name>A4C167_9FLAO</name>
<sequence>MKIAFRKSHLNKQLFYAVLFTLTGSLTFNSEQHLWHALFSIILPLLSVAKYFLMKHYKYLTVDKDHLKINDIVGKQVKISEINQIEKYAGKYILKTNGKKISIDTHIIEKKALIELNIALESLSIEWV</sequence>
<dbReference type="EMBL" id="AAOG01000003">
    <property type="protein sequence ID" value="EAR11870.1"/>
    <property type="molecule type" value="Genomic_DNA"/>
</dbReference>
<evidence type="ECO:0000313" key="2">
    <source>
        <dbReference type="EMBL" id="EAR11870.1"/>
    </source>
</evidence>
<feature type="transmembrane region" description="Helical" evidence="1">
    <location>
        <begin position="34"/>
        <end position="53"/>
    </location>
</feature>
<dbReference type="HOGENOM" id="CLU_152544_0_0_10"/>
<keyword evidence="1" id="KW-0472">Membrane</keyword>
<keyword evidence="1" id="KW-1133">Transmembrane helix</keyword>
<dbReference type="Proteomes" id="UP000003053">
    <property type="component" value="Unassembled WGS sequence"/>
</dbReference>
<dbReference type="RefSeq" id="WP_004570830.1">
    <property type="nucleotide sequence ID" value="NZ_CH724148.1"/>
</dbReference>
<evidence type="ECO:0000256" key="1">
    <source>
        <dbReference type="SAM" id="Phobius"/>
    </source>
</evidence>
<comment type="caution">
    <text evidence="2">The sequence shown here is derived from an EMBL/GenBank/DDBJ whole genome shotgun (WGS) entry which is preliminary data.</text>
</comment>
<feature type="transmembrane region" description="Helical" evidence="1">
    <location>
        <begin position="12"/>
        <end position="28"/>
    </location>
</feature>
<organism evidence="2 3">
    <name type="scientific">Polaribacter irgensii 23-P</name>
    <dbReference type="NCBI Taxonomy" id="313594"/>
    <lineage>
        <taxon>Bacteria</taxon>
        <taxon>Pseudomonadati</taxon>
        <taxon>Bacteroidota</taxon>
        <taxon>Flavobacteriia</taxon>
        <taxon>Flavobacteriales</taxon>
        <taxon>Flavobacteriaceae</taxon>
    </lineage>
</organism>